<evidence type="ECO:0000313" key="6">
    <source>
        <dbReference type="Proteomes" id="UP000198748"/>
    </source>
</evidence>
<evidence type="ECO:0000259" key="4">
    <source>
        <dbReference type="Pfam" id="PF25973"/>
    </source>
</evidence>
<gene>
    <name evidence="5" type="ORF">SAMN04487996_110227</name>
</gene>
<dbReference type="STRING" id="659014.SAMN04487996_110227"/>
<feature type="domain" description="Multidrug resistance protein MdtA-like C-terminal permuted SH3" evidence="3">
    <location>
        <begin position="300"/>
        <end position="356"/>
    </location>
</feature>
<dbReference type="Pfam" id="PF25954">
    <property type="entry name" value="Beta-barrel_RND_2"/>
    <property type="match status" value="1"/>
</dbReference>
<comment type="similarity">
    <text evidence="1">Belongs to the membrane fusion protein (MFP) (TC 8.A.1) family.</text>
</comment>
<feature type="domain" description="CzcB-like barrel-sandwich hybrid" evidence="4">
    <location>
        <begin position="88"/>
        <end position="212"/>
    </location>
</feature>
<protein>
    <submittedName>
        <fullName evidence="5">RND family efflux transporter, MFP subunit</fullName>
    </submittedName>
</protein>
<dbReference type="GO" id="GO:1990281">
    <property type="term" value="C:efflux pump complex"/>
    <property type="evidence" value="ECO:0007669"/>
    <property type="project" value="TreeGrafter"/>
</dbReference>
<dbReference type="Gene3D" id="2.40.50.100">
    <property type="match status" value="1"/>
</dbReference>
<evidence type="ECO:0000259" key="2">
    <source>
        <dbReference type="Pfam" id="PF25954"/>
    </source>
</evidence>
<sequence length="370" mass="39959">MSKPAPQSWNGPGRATYSQTKYVMKATTHPLIYAYVLAATLLTAACKEEKKPEQTDETIPVKIISSAALSQAQAVETSGLLGSENEARLSFKIGGIIKDITVNEGDKVRKGQLLATLNTTEIAAQMGQAEENFLKAQRDARRVQNLYRDSVATKEQLENTQTALVLAEKQVDIMKFNLSQTKIFSTADGVVMQKLQNAGEQVQGGTPVLHISSTSSADWVVKCGLTDKDWARLKGGEKAEINFDAYPQTFTGNVKTLAQVSDPVSGLYQAEITLDKPATKLASGLFAKVHIYPKEKTSMVSVPVDALIEGENDSAFVFVADGNKAQKKRVKIAFLEGDKAFILAGIDAGARVIREGSAYLAEGSVIKVVQ</sequence>
<dbReference type="PANTHER" id="PTHR30469:SF15">
    <property type="entry name" value="HLYD FAMILY OF SECRETION PROTEINS"/>
    <property type="match status" value="1"/>
</dbReference>
<evidence type="ECO:0000259" key="3">
    <source>
        <dbReference type="Pfam" id="PF25967"/>
    </source>
</evidence>
<dbReference type="Proteomes" id="UP000198748">
    <property type="component" value="Unassembled WGS sequence"/>
</dbReference>
<dbReference type="InterPro" id="IPR058792">
    <property type="entry name" value="Beta-barrel_RND_2"/>
</dbReference>
<dbReference type="SUPFAM" id="SSF111369">
    <property type="entry name" value="HlyD-like secretion proteins"/>
    <property type="match status" value="1"/>
</dbReference>
<dbReference type="NCBIfam" id="TIGR01730">
    <property type="entry name" value="RND_mfp"/>
    <property type="match status" value="1"/>
</dbReference>
<dbReference type="AlphaFoldDB" id="A0A1G7KVP6"/>
<reference evidence="6" key="1">
    <citation type="submission" date="2016-10" db="EMBL/GenBank/DDBJ databases">
        <authorList>
            <person name="Varghese N."/>
            <person name="Submissions S."/>
        </authorList>
    </citation>
    <scope>NUCLEOTIDE SEQUENCE [LARGE SCALE GENOMIC DNA]</scope>
    <source>
        <strain evidence="6">DSM 25329</strain>
    </source>
</reference>
<dbReference type="Gene3D" id="2.40.420.20">
    <property type="match status" value="1"/>
</dbReference>
<dbReference type="InterPro" id="IPR006143">
    <property type="entry name" value="RND_pump_MFP"/>
</dbReference>
<dbReference type="Gene3D" id="2.40.30.170">
    <property type="match status" value="1"/>
</dbReference>
<organism evidence="5 6">
    <name type="scientific">Dyadobacter soli</name>
    <dbReference type="NCBI Taxonomy" id="659014"/>
    <lineage>
        <taxon>Bacteria</taxon>
        <taxon>Pseudomonadati</taxon>
        <taxon>Bacteroidota</taxon>
        <taxon>Cytophagia</taxon>
        <taxon>Cytophagales</taxon>
        <taxon>Spirosomataceae</taxon>
        <taxon>Dyadobacter</taxon>
    </lineage>
</organism>
<proteinExistence type="inferred from homology"/>
<dbReference type="InterPro" id="IPR058647">
    <property type="entry name" value="BSH_CzcB-like"/>
</dbReference>
<feature type="domain" description="CusB-like beta-barrel" evidence="2">
    <location>
        <begin position="227"/>
        <end position="292"/>
    </location>
</feature>
<evidence type="ECO:0000313" key="5">
    <source>
        <dbReference type="EMBL" id="SDF40990.1"/>
    </source>
</evidence>
<dbReference type="GO" id="GO:0015562">
    <property type="term" value="F:efflux transmembrane transporter activity"/>
    <property type="evidence" value="ECO:0007669"/>
    <property type="project" value="TreeGrafter"/>
</dbReference>
<dbReference type="InterPro" id="IPR058627">
    <property type="entry name" value="MdtA-like_C"/>
</dbReference>
<dbReference type="Pfam" id="PF25967">
    <property type="entry name" value="RND-MFP_C"/>
    <property type="match status" value="1"/>
</dbReference>
<dbReference type="EMBL" id="FNAN01000010">
    <property type="protein sequence ID" value="SDF40990.1"/>
    <property type="molecule type" value="Genomic_DNA"/>
</dbReference>
<keyword evidence="6" id="KW-1185">Reference proteome</keyword>
<dbReference type="Pfam" id="PF25973">
    <property type="entry name" value="BSH_CzcB"/>
    <property type="match status" value="1"/>
</dbReference>
<accession>A0A1G7KVP6</accession>
<dbReference type="PANTHER" id="PTHR30469">
    <property type="entry name" value="MULTIDRUG RESISTANCE PROTEIN MDTA"/>
    <property type="match status" value="1"/>
</dbReference>
<name>A0A1G7KVP6_9BACT</name>
<evidence type="ECO:0000256" key="1">
    <source>
        <dbReference type="ARBA" id="ARBA00009477"/>
    </source>
</evidence>